<dbReference type="InterPro" id="IPR008962">
    <property type="entry name" value="PapD-like_sf"/>
</dbReference>
<keyword evidence="1" id="KW-0963">Cytoplasm</keyword>
<dbReference type="SUPFAM" id="SSF49354">
    <property type="entry name" value="PapD-like"/>
    <property type="match status" value="1"/>
</dbReference>
<dbReference type="Proteomes" id="UP000492821">
    <property type="component" value="Unassembled WGS sequence"/>
</dbReference>
<accession>A0A7E4VTX2</accession>
<evidence type="ECO:0000259" key="3">
    <source>
        <dbReference type="PROSITE" id="PS50202"/>
    </source>
</evidence>
<reference evidence="4" key="1">
    <citation type="journal article" date="2013" name="Genetics">
        <title>The draft genome and transcriptome of Panagrellus redivivus are shaped by the harsh demands of a free-living lifestyle.</title>
        <authorList>
            <person name="Srinivasan J."/>
            <person name="Dillman A.R."/>
            <person name="Macchietto M.G."/>
            <person name="Heikkinen L."/>
            <person name="Lakso M."/>
            <person name="Fracchia K.M."/>
            <person name="Antoshechkin I."/>
            <person name="Mortazavi A."/>
            <person name="Wong G."/>
            <person name="Sternberg P.W."/>
        </authorList>
    </citation>
    <scope>NUCLEOTIDE SEQUENCE [LARGE SCALE GENOMIC DNA]</scope>
    <source>
        <strain evidence="4">MT8872</strain>
    </source>
</reference>
<feature type="compositionally biased region" description="Low complexity" evidence="2">
    <location>
        <begin position="188"/>
        <end position="202"/>
    </location>
</feature>
<proteinExistence type="predicted"/>
<evidence type="ECO:0000256" key="2">
    <source>
        <dbReference type="SAM" id="MobiDB-lite"/>
    </source>
</evidence>
<protein>
    <recommendedName>
        <fullName evidence="1">Major sperm protein</fullName>
    </recommendedName>
</protein>
<name>A0A7E4VTX2_PANRE</name>
<dbReference type="Gene3D" id="2.60.40.10">
    <property type="entry name" value="Immunoglobulins"/>
    <property type="match status" value="1"/>
</dbReference>
<dbReference type="Pfam" id="PF00635">
    <property type="entry name" value="Motile_Sperm"/>
    <property type="match status" value="1"/>
</dbReference>
<dbReference type="InterPro" id="IPR013783">
    <property type="entry name" value="Ig-like_fold"/>
</dbReference>
<feature type="region of interest" description="Disordered" evidence="2">
    <location>
        <begin position="1"/>
        <end position="25"/>
    </location>
</feature>
<evidence type="ECO:0000313" key="5">
    <source>
        <dbReference type="WBParaSite" id="Pan_g3109.t1"/>
    </source>
</evidence>
<dbReference type="InterPro" id="IPR000535">
    <property type="entry name" value="MSP_dom"/>
</dbReference>
<organism evidence="4 5">
    <name type="scientific">Panagrellus redivivus</name>
    <name type="common">Microworm</name>
    <dbReference type="NCBI Taxonomy" id="6233"/>
    <lineage>
        <taxon>Eukaryota</taxon>
        <taxon>Metazoa</taxon>
        <taxon>Ecdysozoa</taxon>
        <taxon>Nematoda</taxon>
        <taxon>Chromadorea</taxon>
        <taxon>Rhabditida</taxon>
        <taxon>Tylenchina</taxon>
        <taxon>Panagrolaimomorpha</taxon>
        <taxon>Panagrolaimoidea</taxon>
        <taxon>Panagrolaimidae</taxon>
        <taxon>Panagrellus</taxon>
    </lineage>
</organism>
<keyword evidence="4" id="KW-1185">Reference proteome</keyword>
<dbReference type="AlphaFoldDB" id="A0A7E4VTX2"/>
<dbReference type="PANTHER" id="PTHR21513">
    <property type="entry name" value="MAJOR SPERM PROTEIN"/>
    <property type="match status" value="1"/>
</dbReference>
<evidence type="ECO:0000256" key="1">
    <source>
        <dbReference type="RuleBase" id="RU003425"/>
    </source>
</evidence>
<evidence type="ECO:0000313" key="4">
    <source>
        <dbReference type="Proteomes" id="UP000492821"/>
    </source>
</evidence>
<reference evidence="5" key="2">
    <citation type="submission" date="2020-10" db="UniProtKB">
        <authorList>
            <consortium name="WormBaseParasite"/>
        </authorList>
    </citation>
    <scope>IDENTIFICATION</scope>
</reference>
<comment type="function">
    <text evidence="1">Central component in molecular interactions underlying sperm crawling. Forms an extensive filament system that extends from sperm villipoda, along the leading edge of the pseudopod.</text>
</comment>
<dbReference type="PROSITE" id="PS50202">
    <property type="entry name" value="MSP"/>
    <property type="match status" value="1"/>
</dbReference>
<sequence>MSTQGGSAAGPRKLNENKPGEPPFQMKIEPDSVLSFKCQPDKNIVNSGPINCDLKITNSTKFRQTFKVKCTNNEFFRVRPPLGFVKPDESITLKVTFHQPLQSLTKFPDNNKHFFAIYHFRTDDPVTPARQLWTGVVKPEGVKRILASFETSEGQPIPAPTADEMKAAHAAGLAAATANVTASANAIAPPASMPSANNNGTPAPTPPASAPATPTK</sequence>
<dbReference type="PANTHER" id="PTHR21513:SF19">
    <property type="entry name" value="MAJOR SPERM PROTEIN"/>
    <property type="match status" value="1"/>
</dbReference>
<keyword evidence="1" id="KW-0206">Cytoskeleton</keyword>
<dbReference type="WBParaSite" id="Pan_g3109.t1">
    <property type="protein sequence ID" value="Pan_g3109.t1"/>
    <property type="gene ID" value="Pan_g3109"/>
</dbReference>
<feature type="domain" description="MSP" evidence="3">
    <location>
        <begin position="25"/>
        <end position="151"/>
    </location>
</feature>
<feature type="region of interest" description="Disordered" evidence="2">
    <location>
        <begin position="188"/>
        <end position="216"/>
    </location>
</feature>